<accession>A0A9W6X3F5</accession>
<sequence>MLKTVLLAGCAWAASTLSTAVALTKGHDLSSVGLMESKQGTKWISTSGNATTIESILGAGGMDTVRLRSIWTAGDYDLDYTLALAQRFSKAGYKIYLDMHFSDTWVDTADQTIPSSWDSSSVTTLAADLQAYVTSTLKSFTEGGVELDILSLGNEITSGFLYPTGKIDNNDFSNFATLWKAARQGVADAVSAGTKQPKVMIHLDNGWKYETMSWFFKSLFADGTVTTDDADVFGFSFYPFYDTGATIDALTSSLSQLATTYKKPIYVAETDWPTECTKVTLSADYPVSAKGQSEWVTAIMNVLAELPNSLGAGIFYWEPAYLTMASLGSSCESAVLFSVKWGNGGEASATALSSVEMFA</sequence>
<reference evidence="7" key="1">
    <citation type="submission" date="2023-04" db="EMBL/GenBank/DDBJ databases">
        <title>Phytophthora fragariaefolia NBRC 109709.</title>
        <authorList>
            <person name="Ichikawa N."/>
            <person name="Sato H."/>
            <person name="Tonouchi N."/>
        </authorList>
    </citation>
    <scope>NUCLEOTIDE SEQUENCE</scope>
    <source>
        <strain evidence="7">NBRC 109709</strain>
    </source>
</reference>
<gene>
    <name evidence="7" type="ORF">Pfra01_000636800</name>
</gene>
<feature type="chain" id="PRO_5040890900" description="arabinogalactan endo-beta-1,4-galactanase" evidence="6">
    <location>
        <begin position="23"/>
        <end position="359"/>
    </location>
</feature>
<keyword evidence="5" id="KW-0326">Glycosidase</keyword>
<dbReference type="Gene3D" id="3.20.20.80">
    <property type="entry name" value="Glycosidases"/>
    <property type="match status" value="1"/>
</dbReference>
<evidence type="ECO:0000256" key="1">
    <source>
        <dbReference type="ARBA" id="ARBA00001695"/>
    </source>
</evidence>
<comment type="caution">
    <text evidence="7">The sequence shown here is derived from an EMBL/GenBank/DDBJ whole genome shotgun (WGS) entry which is preliminary data.</text>
</comment>
<dbReference type="EMBL" id="BSXT01000541">
    <property type="protein sequence ID" value="GMF29606.1"/>
    <property type="molecule type" value="Genomic_DNA"/>
</dbReference>
<dbReference type="PANTHER" id="PTHR34983">
    <property type="entry name" value="ARABINOGALACTAN ENDO-BETA-1,4-GALACTANASE A"/>
    <property type="match status" value="1"/>
</dbReference>
<organism evidence="7 8">
    <name type="scientific">Phytophthora fragariaefolia</name>
    <dbReference type="NCBI Taxonomy" id="1490495"/>
    <lineage>
        <taxon>Eukaryota</taxon>
        <taxon>Sar</taxon>
        <taxon>Stramenopiles</taxon>
        <taxon>Oomycota</taxon>
        <taxon>Peronosporomycetes</taxon>
        <taxon>Peronosporales</taxon>
        <taxon>Peronosporaceae</taxon>
        <taxon>Phytophthora</taxon>
    </lineage>
</organism>
<evidence type="ECO:0000313" key="8">
    <source>
        <dbReference type="Proteomes" id="UP001165121"/>
    </source>
</evidence>
<name>A0A9W6X3F5_9STRA</name>
<dbReference type="SUPFAM" id="SSF51445">
    <property type="entry name" value="(Trans)glycosidases"/>
    <property type="match status" value="1"/>
</dbReference>
<dbReference type="GO" id="GO:0031218">
    <property type="term" value="F:arabinogalactan endo-1,4-beta-galactosidase activity"/>
    <property type="evidence" value="ECO:0007669"/>
    <property type="project" value="UniProtKB-EC"/>
</dbReference>
<dbReference type="Pfam" id="PF07745">
    <property type="entry name" value="Glyco_hydro_53"/>
    <property type="match status" value="1"/>
</dbReference>
<protein>
    <recommendedName>
        <fullName evidence="3">arabinogalactan endo-beta-1,4-galactanase</fullName>
        <ecNumber evidence="3">3.2.1.89</ecNumber>
    </recommendedName>
</protein>
<evidence type="ECO:0000313" key="7">
    <source>
        <dbReference type="EMBL" id="GMF29606.1"/>
    </source>
</evidence>
<dbReference type="InterPro" id="IPR011683">
    <property type="entry name" value="Glyco_hydro_53"/>
</dbReference>
<dbReference type="PANTHER" id="PTHR34983:SF1">
    <property type="entry name" value="ARABINOGALACTAN ENDO-BETA-1,4-GALACTANASE A"/>
    <property type="match status" value="1"/>
</dbReference>
<keyword evidence="6" id="KW-0732">Signal</keyword>
<evidence type="ECO:0000256" key="2">
    <source>
        <dbReference type="ARBA" id="ARBA00010687"/>
    </source>
</evidence>
<dbReference type="GO" id="GO:0015926">
    <property type="term" value="F:glucosidase activity"/>
    <property type="evidence" value="ECO:0007669"/>
    <property type="project" value="InterPro"/>
</dbReference>
<dbReference type="OrthoDB" id="110914at2759"/>
<evidence type="ECO:0000256" key="5">
    <source>
        <dbReference type="ARBA" id="ARBA00023295"/>
    </source>
</evidence>
<dbReference type="Proteomes" id="UP001165121">
    <property type="component" value="Unassembled WGS sequence"/>
</dbReference>
<comment type="similarity">
    <text evidence="2">Belongs to the glycosyl hydrolase 53 family.</text>
</comment>
<evidence type="ECO:0000256" key="3">
    <source>
        <dbReference type="ARBA" id="ARBA00012556"/>
    </source>
</evidence>
<comment type="catalytic activity">
    <reaction evidence="1">
        <text>The enzyme specifically hydrolyzes (1-&gt;4)-beta-D-galactosidic linkages in type I arabinogalactans.</text>
        <dbReference type="EC" id="3.2.1.89"/>
    </reaction>
</comment>
<keyword evidence="4" id="KW-0378">Hydrolase</keyword>
<proteinExistence type="inferred from homology"/>
<dbReference type="GO" id="GO:0045490">
    <property type="term" value="P:pectin catabolic process"/>
    <property type="evidence" value="ECO:0007669"/>
    <property type="project" value="TreeGrafter"/>
</dbReference>
<keyword evidence="8" id="KW-1185">Reference proteome</keyword>
<dbReference type="EC" id="3.2.1.89" evidence="3"/>
<evidence type="ECO:0000256" key="6">
    <source>
        <dbReference type="SAM" id="SignalP"/>
    </source>
</evidence>
<dbReference type="InterPro" id="IPR017853">
    <property type="entry name" value="GH"/>
</dbReference>
<dbReference type="AlphaFoldDB" id="A0A9W6X3F5"/>
<evidence type="ECO:0000256" key="4">
    <source>
        <dbReference type="ARBA" id="ARBA00022801"/>
    </source>
</evidence>
<feature type="signal peptide" evidence="6">
    <location>
        <begin position="1"/>
        <end position="22"/>
    </location>
</feature>